<gene>
    <name evidence="2" type="ORF">NZH93_21515</name>
</gene>
<feature type="signal peptide" evidence="1">
    <location>
        <begin position="1"/>
        <end position="35"/>
    </location>
</feature>
<dbReference type="SUPFAM" id="SSF75005">
    <property type="entry name" value="Arabinanase/levansucrase/invertase"/>
    <property type="match status" value="1"/>
</dbReference>
<evidence type="ECO:0000313" key="2">
    <source>
        <dbReference type="EMBL" id="MCS7479448.1"/>
    </source>
</evidence>
<dbReference type="PROSITE" id="PS51318">
    <property type="entry name" value="TAT"/>
    <property type="match status" value="1"/>
</dbReference>
<protein>
    <recommendedName>
        <fullName evidence="4">Secreted protein</fullName>
    </recommendedName>
</protein>
<comment type="caution">
    <text evidence="2">The sequence shown here is derived from an EMBL/GenBank/DDBJ whole genome shotgun (WGS) entry which is preliminary data.</text>
</comment>
<reference evidence="2" key="1">
    <citation type="submission" date="2022-08" db="EMBL/GenBank/DDBJ databases">
        <authorList>
            <person name="Tistechok S."/>
            <person name="Samborskyy M."/>
            <person name="Roman I."/>
        </authorList>
    </citation>
    <scope>NUCLEOTIDE SEQUENCE</scope>
    <source>
        <strain evidence="2">DSM 103496</strain>
    </source>
</reference>
<feature type="chain" id="PRO_5040814987" description="Secreted protein" evidence="1">
    <location>
        <begin position="36"/>
        <end position="495"/>
    </location>
</feature>
<dbReference type="InterPro" id="IPR023296">
    <property type="entry name" value="Glyco_hydro_beta-prop_sf"/>
</dbReference>
<proteinExistence type="predicted"/>
<dbReference type="Proteomes" id="UP001141259">
    <property type="component" value="Unassembled WGS sequence"/>
</dbReference>
<dbReference type="Gene3D" id="2.115.10.20">
    <property type="entry name" value="Glycosyl hydrolase domain, family 43"/>
    <property type="match status" value="1"/>
</dbReference>
<organism evidence="2 3">
    <name type="scientific">Umezawaea endophytica</name>
    <dbReference type="NCBI Taxonomy" id="1654476"/>
    <lineage>
        <taxon>Bacteria</taxon>
        <taxon>Bacillati</taxon>
        <taxon>Actinomycetota</taxon>
        <taxon>Actinomycetes</taxon>
        <taxon>Pseudonocardiales</taxon>
        <taxon>Pseudonocardiaceae</taxon>
        <taxon>Umezawaea</taxon>
    </lineage>
</organism>
<sequence length="495" mass="52946">MTEGGIDRRSLLRGMGAAGCAVALPGLLTAPAAAAQPVRTPFDLHFEVTHKFRPFDLVAPRFTQYDSAIGTLDTLVTTGVRPKAPFGSVLVEVLGVDGPGAVVAGLAGGGTSVLGTVDPSAGRATIEVTTNGTTTVVKTAEVRVAGAFRLALVVNENAVTVLVDTTGTGTAWQPVLTERDRVRALLDLRVPAVLGKLDYAYGGRGSGSVRLGRVRAGYFGQAGVRDPHVVQHADGRPFIRDGKLYLTMTNAGLGFFQQAHWAVWTLDLADPTRLEQVAVLFFARDGVVVGDHAGQIVYDDRTRRFILLMSSWGDFAFRGVHVRHVTTTADVLSGVHVLPTERLPLPTSVSSWDPSLTRVDGRWRLAFVESEAQQPAFVFHPALAVGPPGADYADSLGLVGADTTVDQTEGPIIQRVGSRWYVFASDGDAREYPVYDLAMRKLGTLDAPYGTNIPHPVLLPVGRDWWLITFDGTQYAEPVLGYGGHGDLVVMRSKG</sequence>
<evidence type="ECO:0000256" key="1">
    <source>
        <dbReference type="SAM" id="SignalP"/>
    </source>
</evidence>
<accession>A0A9X2VMJ3</accession>
<name>A0A9X2VMJ3_9PSEU</name>
<dbReference type="AlphaFoldDB" id="A0A9X2VMJ3"/>
<keyword evidence="3" id="KW-1185">Reference proteome</keyword>
<evidence type="ECO:0000313" key="3">
    <source>
        <dbReference type="Proteomes" id="UP001141259"/>
    </source>
</evidence>
<dbReference type="InterPro" id="IPR006311">
    <property type="entry name" value="TAT_signal"/>
</dbReference>
<dbReference type="EMBL" id="JANYMP010000010">
    <property type="protein sequence ID" value="MCS7479448.1"/>
    <property type="molecule type" value="Genomic_DNA"/>
</dbReference>
<keyword evidence="1" id="KW-0732">Signal</keyword>
<dbReference type="RefSeq" id="WP_259624951.1">
    <property type="nucleotide sequence ID" value="NZ_JANYMP010000010.1"/>
</dbReference>
<evidence type="ECO:0008006" key="4">
    <source>
        <dbReference type="Google" id="ProtNLM"/>
    </source>
</evidence>